<accession>A0A5N6UYC4</accession>
<dbReference type="Pfam" id="PF01828">
    <property type="entry name" value="Peptidase_A4"/>
    <property type="match status" value="1"/>
</dbReference>
<dbReference type="OrthoDB" id="2862635at2759"/>
<evidence type="ECO:0000313" key="2">
    <source>
        <dbReference type="Proteomes" id="UP000326950"/>
    </source>
</evidence>
<dbReference type="GO" id="GO:0006508">
    <property type="term" value="P:proteolysis"/>
    <property type="evidence" value="ECO:0007669"/>
    <property type="project" value="InterPro"/>
</dbReference>
<dbReference type="SUPFAM" id="SSF49899">
    <property type="entry name" value="Concanavalin A-like lectins/glucanases"/>
    <property type="match status" value="1"/>
</dbReference>
<dbReference type="AlphaFoldDB" id="A0A5N6UYC4"/>
<reference evidence="1 2" key="1">
    <citation type="submission" date="2019-04" db="EMBL/GenBank/DDBJ databases">
        <title>Friends and foes A comparative genomics study of 23 Aspergillus species from section Flavi.</title>
        <authorList>
            <consortium name="DOE Joint Genome Institute"/>
            <person name="Kjaerbolling I."/>
            <person name="Vesth T."/>
            <person name="Frisvad J.C."/>
            <person name="Nybo J.L."/>
            <person name="Theobald S."/>
            <person name="Kildgaard S."/>
            <person name="Isbrandt T."/>
            <person name="Kuo A."/>
            <person name="Sato A."/>
            <person name="Lyhne E.K."/>
            <person name="Kogle M.E."/>
            <person name="Wiebenga A."/>
            <person name="Kun R.S."/>
            <person name="Lubbers R.J."/>
            <person name="Makela M.R."/>
            <person name="Barry K."/>
            <person name="Chovatia M."/>
            <person name="Clum A."/>
            <person name="Daum C."/>
            <person name="Haridas S."/>
            <person name="He G."/>
            <person name="LaButti K."/>
            <person name="Lipzen A."/>
            <person name="Mondo S."/>
            <person name="Riley R."/>
            <person name="Salamov A."/>
            <person name="Simmons B.A."/>
            <person name="Magnuson J.K."/>
            <person name="Henrissat B."/>
            <person name="Mortensen U.H."/>
            <person name="Larsen T.O."/>
            <person name="Devries R.P."/>
            <person name="Grigoriev I.V."/>
            <person name="Machida M."/>
            <person name="Baker S.E."/>
            <person name="Andersen M.R."/>
        </authorList>
    </citation>
    <scope>NUCLEOTIDE SEQUENCE [LARGE SCALE GENOMIC DNA]</scope>
    <source>
        <strain evidence="1 2">CBS 117626</strain>
    </source>
</reference>
<evidence type="ECO:0000313" key="1">
    <source>
        <dbReference type="EMBL" id="KAE8163695.1"/>
    </source>
</evidence>
<dbReference type="Proteomes" id="UP000326950">
    <property type="component" value="Unassembled WGS sequence"/>
</dbReference>
<keyword evidence="2" id="KW-1185">Reference proteome</keyword>
<dbReference type="PANTHER" id="PTHR37536:SF1">
    <property type="entry name" value="ASPERGILLOPEPSIN, PUTAITVE (AFU_ORTHOLOGUE AFUA_7G01200)"/>
    <property type="match status" value="1"/>
</dbReference>
<organism evidence="1 2">
    <name type="scientific">Aspergillus tamarii</name>
    <dbReference type="NCBI Taxonomy" id="41984"/>
    <lineage>
        <taxon>Eukaryota</taxon>
        <taxon>Fungi</taxon>
        <taxon>Dikarya</taxon>
        <taxon>Ascomycota</taxon>
        <taxon>Pezizomycotina</taxon>
        <taxon>Eurotiomycetes</taxon>
        <taxon>Eurotiomycetidae</taxon>
        <taxon>Eurotiales</taxon>
        <taxon>Aspergillaceae</taxon>
        <taxon>Aspergillus</taxon>
        <taxon>Aspergillus subgen. Circumdati</taxon>
    </lineage>
</organism>
<dbReference type="PANTHER" id="PTHR37536">
    <property type="entry name" value="PUTATIVE (AFU_ORTHOLOGUE AFUA_3G02970)-RELATED"/>
    <property type="match status" value="1"/>
</dbReference>
<sequence>MQFAVTVDTSSKAWGAATIENQTTSKAVTDTFTSQSDNALCETNAEWLIMSLVPFTNFDTFTFTFTNIASPVMVPYSAPSHLSSSL</sequence>
<proteinExistence type="predicted"/>
<gene>
    <name evidence="1" type="ORF">BDV40DRAFT_262361</name>
</gene>
<dbReference type="EMBL" id="ML738615">
    <property type="protein sequence ID" value="KAE8163695.1"/>
    <property type="molecule type" value="Genomic_DNA"/>
</dbReference>
<dbReference type="Gene3D" id="2.60.120.700">
    <property type="entry name" value="Peptidase G1"/>
    <property type="match status" value="1"/>
</dbReference>
<dbReference type="GO" id="GO:0070007">
    <property type="term" value="F:glutamic-type endopeptidase activity"/>
    <property type="evidence" value="ECO:0007669"/>
    <property type="project" value="InterPro"/>
</dbReference>
<dbReference type="InterPro" id="IPR013320">
    <property type="entry name" value="ConA-like_dom_sf"/>
</dbReference>
<protein>
    <submittedName>
        <fullName evidence="1">Uncharacterized protein</fullName>
    </submittedName>
</protein>
<name>A0A5N6UYC4_ASPTM</name>
<dbReference type="InterPro" id="IPR000250">
    <property type="entry name" value="Peptidase_G1"/>
</dbReference>
<dbReference type="InterPro" id="IPR038656">
    <property type="entry name" value="Peptidase_G1_sf"/>
</dbReference>